<evidence type="ECO:0000313" key="1">
    <source>
        <dbReference type="EMBL" id="PON78156.1"/>
    </source>
</evidence>
<dbReference type="EMBL" id="JXTB01000010">
    <property type="protein sequence ID" value="PON78156.1"/>
    <property type="molecule type" value="Genomic_DNA"/>
</dbReference>
<keyword evidence="2" id="KW-1185">Reference proteome</keyword>
<gene>
    <name evidence="1" type="ORF">PanWU01x14_021380</name>
</gene>
<evidence type="ECO:0000313" key="2">
    <source>
        <dbReference type="Proteomes" id="UP000237105"/>
    </source>
</evidence>
<accession>A0A2P5DY19</accession>
<name>A0A2P5DY19_PARAD</name>
<protein>
    <submittedName>
        <fullName evidence="1">Uncharacterized protein</fullName>
    </submittedName>
</protein>
<dbReference type="AlphaFoldDB" id="A0A2P5DY19"/>
<organism evidence="1 2">
    <name type="scientific">Parasponia andersonii</name>
    <name type="common">Sponia andersonii</name>
    <dbReference type="NCBI Taxonomy" id="3476"/>
    <lineage>
        <taxon>Eukaryota</taxon>
        <taxon>Viridiplantae</taxon>
        <taxon>Streptophyta</taxon>
        <taxon>Embryophyta</taxon>
        <taxon>Tracheophyta</taxon>
        <taxon>Spermatophyta</taxon>
        <taxon>Magnoliopsida</taxon>
        <taxon>eudicotyledons</taxon>
        <taxon>Gunneridae</taxon>
        <taxon>Pentapetalae</taxon>
        <taxon>rosids</taxon>
        <taxon>fabids</taxon>
        <taxon>Rosales</taxon>
        <taxon>Cannabaceae</taxon>
        <taxon>Parasponia</taxon>
    </lineage>
</organism>
<sequence>MGAGIIIRNDRGRVIAAQSVKIIGKFSPLTSKLCTIQAGLVFSSEIGVCVKIVENDSINAVAMVYSSGGLSSNDLVMR</sequence>
<comment type="caution">
    <text evidence="1">The sequence shown here is derived from an EMBL/GenBank/DDBJ whole genome shotgun (WGS) entry which is preliminary data.</text>
</comment>
<proteinExistence type="predicted"/>
<dbReference type="Proteomes" id="UP000237105">
    <property type="component" value="Unassembled WGS sequence"/>
</dbReference>
<reference evidence="2" key="1">
    <citation type="submission" date="2016-06" db="EMBL/GenBank/DDBJ databases">
        <title>Parallel loss of symbiosis genes in relatives of nitrogen-fixing non-legume Parasponia.</title>
        <authorList>
            <person name="Van Velzen R."/>
            <person name="Holmer R."/>
            <person name="Bu F."/>
            <person name="Rutten L."/>
            <person name="Van Zeijl A."/>
            <person name="Liu W."/>
            <person name="Santuari L."/>
            <person name="Cao Q."/>
            <person name="Sharma T."/>
            <person name="Shen D."/>
            <person name="Roswanjaya Y."/>
            <person name="Wardhani T."/>
            <person name="Kalhor M.S."/>
            <person name="Jansen J."/>
            <person name="Van den Hoogen J."/>
            <person name="Gungor B."/>
            <person name="Hartog M."/>
            <person name="Hontelez J."/>
            <person name="Verver J."/>
            <person name="Yang W.-C."/>
            <person name="Schijlen E."/>
            <person name="Repin R."/>
            <person name="Schilthuizen M."/>
            <person name="Schranz E."/>
            <person name="Heidstra R."/>
            <person name="Miyata K."/>
            <person name="Fedorova E."/>
            <person name="Kohlen W."/>
            <person name="Bisseling T."/>
            <person name="Smit S."/>
            <person name="Geurts R."/>
        </authorList>
    </citation>
    <scope>NUCLEOTIDE SEQUENCE [LARGE SCALE GENOMIC DNA]</scope>
    <source>
        <strain evidence="2">cv. WU1-14</strain>
    </source>
</reference>
<dbReference type="OrthoDB" id="1906820at2759"/>